<feature type="domain" description="Class II Histidinyl-tRNA synthetase (HisRS)-like catalytic core" evidence="2">
    <location>
        <begin position="13"/>
        <end position="310"/>
    </location>
</feature>
<evidence type="ECO:0000259" key="2">
    <source>
        <dbReference type="Pfam" id="PF13393"/>
    </source>
</evidence>
<reference evidence="3 4" key="1">
    <citation type="submission" date="2021-10" db="EMBL/GenBank/DDBJ databases">
        <title>Lutispora strain m25 sp. nov., a thermophilic, non-spore-forming bacterium isolated from a lab-scale methanogenic bioreactor digesting anaerobic sludge.</title>
        <authorList>
            <person name="El Houari A."/>
            <person name="Mcdonald J."/>
        </authorList>
    </citation>
    <scope>NUCLEOTIDE SEQUENCE [LARGE SCALE GENOMIC DNA]</scope>
    <source>
        <strain evidence="4">m25</strain>
    </source>
</reference>
<dbReference type="RefSeq" id="WP_255227146.1">
    <property type="nucleotide sequence ID" value="NZ_JAJEKE010000006.1"/>
</dbReference>
<proteinExistence type="predicted"/>
<keyword evidence="3" id="KW-0808">Transferase</keyword>
<name>A0ABT1NEI1_9FIRM</name>
<feature type="coiled-coil region" evidence="1">
    <location>
        <begin position="215"/>
        <end position="246"/>
    </location>
</feature>
<keyword evidence="3" id="KW-0328">Glycosyltransferase</keyword>
<dbReference type="EMBL" id="JAJEKE010000006">
    <property type="protein sequence ID" value="MCQ1529633.1"/>
    <property type="molecule type" value="Genomic_DNA"/>
</dbReference>
<gene>
    <name evidence="3" type="ORF">LJD61_08710</name>
</gene>
<evidence type="ECO:0000313" key="3">
    <source>
        <dbReference type="EMBL" id="MCQ1529633.1"/>
    </source>
</evidence>
<dbReference type="Pfam" id="PF13393">
    <property type="entry name" value="tRNA-synt_His"/>
    <property type="match status" value="1"/>
</dbReference>
<dbReference type="InterPro" id="IPR041715">
    <property type="entry name" value="HisRS-like_core"/>
</dbReference>
<evidence type="ECO:0000256" key="1">
    <source>
        <dbReference type="SAM" id="Coils"/>
    </source>
</evidence>
<dbReference type="InterPro" id="IPR004516">
    <property type="entry name" value="HisRS/HisZ"/>
</dbReference>
<dbReference type="GO" id="GO:0016757">
    <property type="term" value="F:glycosyltransferase activity"/>
    <property type="evidence" value="ECO:0007669"/>
    <property type="project" value="UniProtKB-KW"/>
</dbReference>
<protein>
    <submittedName>
        <fullName evidence="3">ATP phosphoribosyltransferase regulatory subunit</fullName>
    </submittedName>
</protein>
<keyword evidence="1" id="KW-0175">Coiled coil</keyword>
<dbReference type="Proteomes" id="UP001651880">
    <property type="component" value="Unassembled WGS sequence"/>
</dbReference>
<evidence type="ECO:0000313" key="4">
    <source>
        <dbReference type="Proteomes" id="UP001651880"/>
    </source>
</evidence>
<sequence>MQYLRIEDEIGYSKKRCEIRRRIEDMFLNEGFIQIEPSAFEDFSKYTLLNKRIKRESMVKVISGGSDVLILRPDITTNIIKSLVPRWQDGLKLRLFYSSTVFRSNEASNVREIRQMGAEYLGEASLDADKDVILSALKVLESFNGRFILEMSSSKYINGLLKEIHADEVRQKQLKELIYRKNRYEMINHMEDMKLSKEIYDALADIMNIQGSIEAVKAAARKHCLNEEMEEALKELEELNDFIEKEGGKSYVHYDLSMVTELDYYDGLIFKGYLPNSYRAIISGGRYDSFTEIFGKRVPAIGFSIDIDELTEIKFEEAQ</sequence>
<dbReference type="PANTHER" id="PTHR11476:SF7">
    <property type="entry name" value="HISTIDINE--TRNA LIGASE"/>
    <property type="match status" value="1"/>
</dbReference>
<dbReference type="InterPro" id="IPR045864">
    <property type="entry name" value="aa-tRNA-synth_II/BPL/LPL"/>
</dbReference>
<accession>A0ABT1NEI1</accession>
<dbReference type="Gene3D" id="3.30.930.10">
    <property type="entry name" value="Bira Bifunctional Protein, Domain 2"/>
    <property type="match status" value="1"/>
</dbReference>
<organism evidence="3 4">
    <name type="scientific">Lutispora saccharofermentans</name>
    <dbReference type="NCBI Taxonomy" id="3024236"/>
    <lineage>
        <taxon>Bacteria</taxon>
        <taxon>Bacillati</taxon>
        <taxon>Bacillota</taxon>
        <taxon>Clostridia</taxon>
        <taxon>Lutisporales</taxon>
        <taxon>Lutisporaceae</taxon>
        <taxon>Lutispora</taxon>
    </lineage>
</organism>
<comment type="caution">
    <text evidence="3">The sequence shown here is derived from an EMBL/GenBank/DDBJ whole genome shotgun (WGS) entry which is preliminary data.</text>
</comment>
<dbReference type="PANTHER" id="PTHR11476">
    <property type="entry name" value="HISTIDYL-TRNA SYNTHETASE"/>
    <property type="match status" value="1"/>
</dbReference>
<keyword evidence="4" id="KW-1185">Reference proteome</keyword>
<dbReference type="SUPFAM" id="SSF55681">
    <property type="entry name" value="Class II aaRS and biotin synthetases"/>
    <property type="match status" value="1"/>
</dbReference>
<dbReference type="PIRSF" id="PIRSF001549">
    <property type="entry name" value="His-tRNA_synth"/>
    <property type="match status" value="1"/>
</dbReference>